<name>A0ABR2QTN7_9ROSI</name>
<dbReference type="InterPro" id="IPR012337">
    <property type="entry name" value="RNaseH-like_sf"/>
</dbReference>
<proteinExistence type="predicted"/>
<dbReference type="PANTHER" id="PTHR31133:SF3">
    <property type="entry name" value="TRANSMEMBRANE PROTEIN"/>
    <property type="match status" value="1"/>
</dbReference>
<dbReference type="Pfam" id="PF13456">
    <property type="entry name" value="RVT_3"/>
    <property type="match status" value="1"/>
</dbReference>
<evidence type="ECO:0000313" key="5">
    <source>
        <dbReference type="Proteomes" id="UP001396334"/>
    </source>
</evidence>
<keyword evidence="2" id="KW-0472">Membrane</keyword>
<feature type="domain" description="RNase H type-1" evidence="3">
    <location>
        <begin position="636"/>
        <end position="721"/>
    </location>
</feature>
<gene>
    <name evidence="4" type="ORF">V6N11_001827</name>
</gene>
<feature type="transmembrane region" description="Helical" evidence="2">
    <location>
        <begin position="179"/>
        <end position="210"/>
    </location>
</feature>
<dbReference type="InterPro" id="IPR036397">
    <property type="entry name" value="RNaseH_sf"/>
</dbReference>
<feature type="region of interest" description="Disordered" evidence="1">
    <location>
        <begin position="524"/>
        <end position="548"/>
    </location>
</feature>
<feature type="transmembrane region" description="Helical" evidence="2">
    <location>
        <begin position="75"/>
        <end position="108"/>
    </location>
</feature>
<feature type="transmembrane region" description="Helical" evidence="2">
    <location>
        <begin position="230"/>
        <end position="255"/>
    </location>
</feature>
<protein>
    <recommendedName>
        <fullName evidence="3">RNase H type-1 domain-containing protein</fullName>
    </recommendedName>
</protein>
<dbReference type="InterPro" id="IPR002156">
    <property type="entry name" value="RNaseH_domain"/>
</dbReference>
<sequence length="726" mass="80825">MDPPQGFLATLWNFICFLPYFIGLLLLGTIKGIIFCLPVCLIMTVGDSSIILGLLPYHCYCTYDSIVRAKLLGPFLKLVICISLPAVLISWVVVGIVGSVVGGILYGFFSPIFATFDAVGEGKTNVFFHCFYDGTWSTIKGSYTVVRDFNDVCFHSYNSLMEDLLQKEPPNGQYYEIRFLYLLPALIAAVLGSIVDFPVISVIAICKSPYMLFKGWHRLFHDLIGREGPFLETICVPFAGLAILLWPLAVVGAVLGSMVSSIFLGAYAAVVVYQESSFWFGLCYIVASLSIYDEYSNDVLDMPEGSCLPRPHYHRNREESISRSESFKPRPPARVDSLTNSRLDLNPLELLEGLFKQCHVNGEKLVSEGLITSKDIEEAKSMKGSRVVSIGLPAYCFLQALLRSVEANKSGILLSDDTEITSTNRPKDAFFDWFLNPFLILKEQIKAENLSEEEKDYLGKLVLLCGDPARLKESNIGSPPESERKRAELDALARRLQGLTKSVSRYPTFRRHFENFVNTLSEDLSKKDNGGSNNSRSSTGDQRPVQRSKSAIARLFSNKSFKRSTSNNISDQESQSVLGSLDLQHLFFLARTRLELWFKAKHQNVLLSVESLMSDPSIADNLSLIGNDASYAVGQGTPVLVELLALSYGLGFFFRSDWGTLSRLVLESDSLIAVEWVFLPDKCPPMFVSLTRSIRSVIDEKHVILRHIPRGCNVEADALAKADIGQ</sequence>
<keyword evidence="2" id="KW-1133">Transmembrane helix</keyword>
<evidence type="ECO:0000259" key="3">
    <source>
        <dbReference type="Pfam" id="PF13456"/>
    </source>
</evidence>
<dbReference type="CDD" id="cd06222">
    <property type="entry name" value="RNase_H_like"/>
    <property type="match status" value="1"/>
</dbReference>
<dbReference type="InterPro" id="IPR040229">
    <property type="entry name" value="At3g27390-like"/>
</dbReference>
<reference evidence="4 5" key="1">
    <citation type="journal article" date="2024" name="G3 (Bethesda)">
        <title>Genome assembly of Hibiscus sabdariffa L. provides insights into metabolisms of medicinal natural products.</title>
        <authorList>
            <person name="Kim T."/>
        </authorList>
    </citation>
    <scope>NUCLEOTIDE SEQUENCE [LARGE SCALE GENOMIC DNA]</scope>
    <source>
        <strain evidence="4">TK-2024</strain>
        <tissue evidence="4">Old leaves</tissue>
    </source>
</reference>
<comment type="caution">
    <text evidence="4">The sequence shown here is derived from an EMBL/GenBank/DDBJ whole genome shotgun (WGS) entry which is preliminary data.</text>
</comment>
<dbReference type="InterPro" id="IPR044730">
    <property type="entry name" value="RNase_H-like_dom_plant"/>
</dbReference>
<dbReference type="Gene3D" id="3.30.420.10">
    <property type="entry name" value="Ribonuclease H-like superfamily/Ribonuclease H"/>
    <property type="match status" value="1"/>
</dbReference>
<dbReference type="SUPFAM" id="SSF53098">
    <property type="entry name" value="Ribonuclease H-like"/>
    <property type="match status" value="1"/>
</dbReference>
<evidence type="ECO:0000313" key="4">
    <source>
        <dbReference type="EMBL" id="KAK9004009.1"/>
    </source>
</evidence>
<evidence type="ECO:0000256" key="2">
    <source>
        <dbReference type="SAM" id="Phobius"/>
    </source>
</evidence>
<evidence type="ECO:0000256" key="1">
    <source>
        <dbReference type="SAM" id="MobiDB-lite"/>
    </source>
</evidence>
<feature type="transmembrane region" description="Helical" evidence="2">
    <location>
        <begin position="6"/>
        <end position="27"/>
    </location>
</feature>
<dbReference type="Proteomes" id="UP001396334">
    <property type="component" value="Unassembled WGS sequence"/>
</dbReference>
<dbReference type="PANTHER" id="PTHR31133">
    <property type="entry name" value="MEMBRANE PROTEIN"/>
    <property type="match status" value="1"/>
</dbReference>
<keyword evidence="2" id="KW-0812">Transmembrane</keyword>
<feature type="compositionally biased region" description="Low complexity" evidence="1">
    <location>
        <begin position="530"/>
        <end position="540"/>
    </location>
</feature>
<accession>A0ABR2QTN7</accession>
<dbReference type="EMBL" id="JBBPBN010000031">
    <property type="protein sequence ID" value="KAK9004009.1"/>
    <property type="molecule type" value="Genomic_DNA"/>
</dbReference>
<feature type="transmembrane region" description="Helical" evidence="2">
    <location>
        <begin position="34"/>
        <end position="55"/>
    </location>
</feature>
<organism evidence="4 5">
    <name type="scientific">Hibiscus sabdariffa</name>
    <name type="common">roselle</name>
    <dbReference type="NCBI Taxonomy" id="183260"/>
    <lineage>
        <taxon>Eukaryota</taxon>
        <taxon>Viridiplantae</taxon>
        <taxon>Streptophyta</taxon>
        <taxon>Embryophyta</taxon>
        <taxon>Tracheophyta</taxon>
        <taxon>Spermatophyta</taxon>
        <taxon>Magnoliopsida</taxon>
        <taxon>eudicotyledons</taxon>
        <taxon>Gunneridae</taxon>
        <taxon>Pentapetalae</taxon>
        <taxon>rosids</taxon>
        <taxon>malvids</taxon>
        <taxon>Malvales</taxon>
        <taxon>Malvaceae</taxon>
        <taxon>Malvoideae</taxon>
        <taxon>Hibiscus</taxon>
    </lineage>
</organism>
<keyword evidence="5" id="KW-1185">Reference proteome</keyword>